<dbReference type="AlphaFoldDB" id="A0A0V0U8T8"/>
<gene>
    <name evidence="2" type="ORF">T05_15096</name>
</gene>
<accession>A0A0V0U8T8</accession>
<comment type="caution">
    <text evidence="2">The sequence shown here is derived from an EMBL/GenBank/DDBJ whole genome shotgun (WGS) entry which is preliminary data.</text>
</comment>
<evidence type="ECO:0000256" key="1">
    <source>
        <dbReference type="SAM" id="SignalP"/>
    </source>
</evidence>
<dbReference type="Proteomes" id="UP000055048">
    <property type="component" value="Unassembled WGS sequence"/>
</dbReference>
<keyword evidence="3" id="KW-1185">Reference proteome</keyword>
<feature type="signal peptide" evidence="1">
    <location>
        <begin position="1"/>
        <end position="18"/>
    </location>
</feature>
<protein>
    <submittedName>
        <fullName evidence="2">Uncharacterized protein</fullName>
    </submittedName>
</protein>
<evidence type="ECO:0000313" key="3">
    <source>
        <dbReference type="Proteomes" id="UP000055048"/>
    </source>
</evidence>
<name>A0A0V0U8T8_9BILA</name>
<evidence type="ECO:0000313" key="2">
    <source>
        <dbReference type="EMBL" id="KRX47649.1"/>
    </source>
</evidence>
<proteinExistence type="predicted"/>
<dbReference type="EMBL" id="JYDJ01000040">
    <property type="protein sequence ID" value="KRX47649.1"/>
    <property type="molecule type" value="Genomic_DNA"/>
</dbReference>
<reference evidence="2 3" key="1">
    <citation type="submission" date="2015-01" db="EMBL/GenBank/DDBJ databases">
        <title>Evolution of Trichinella species and genotypes.</title>
        <authorList>
            <person name="Korhonen P.K."/>
            <person name="Edoardo P."/>
            <person name="Giuseppe L.R."/>
            <person name="Gasser R.B."/>
        </authorList>
    </citation>
    <scope>NUCLEOTIDE SEQUENCE [LARGE SCALE GENOMIC DNA]</scope>
    <source>
        <strain evidence="2">ISS417</strain>
    </source>
</reference>
<feature type="chain" id="PRO_5006869818" evidence="1">
    <location>
        <begin position="19"/>
        <end position="95"/>
    </location>
</feature>
<sequence>MFVCIELLFLVLFGYLRISPSVVNMSTQTAMTTALALKRDLTLQSIPKTMSISLVQPIAEIISGYTLPIKTLPKMHCSEHLYKEALIGGTTSQSL</sequence>
<keyword evidence="1" id="KW-0732">Signal</keyword>
<organism evidence="2 3">
    <name type="scientific">Trichinella murrelli</name>
    <dbReference type="NCBI Taxonomy" id="144512"/>
    <lineage>
        <taxon>Eukaryota</taxon>
        <taxon>Metazoa</taxon>
        <taxon>Ecdysozoa</taxon>
        <taxon>Nematoda</taxon>
        <taxon>Enoplea</taxon>
        <taxon>Dorylaimia</taxon>
        <taxon>Trichinellida</taxon>
        <taxon>Trichinellidae</taxon>
        <taxon>Trichinella</taxon>
    </lineage>
</organism>